<protein>
    <recommendedName>
        <fullName evidence="5">Thioesterase/thiol ester dehydrase-isomerase</fullName>
    </recommendedName>
</protein>
<dbReference type="InterPro" id="IPR029069">
    <property type="entry name" value="HotDog_dom_sf"/>
</dbReference>
<gene>
    <name evidence="3" type="ORF">FA15DRAFT_669828</name>
</gene>
<proteinExistence type="inferred from homology"/>
<reference evidence="3 4" key="1">
    <citation type="journal article" date="2019" name="Nat. Ecol. Evol.">
        <title>Megaphylogeny resolves global patterns of mushroom evolution.</title>
        <authorList>
            <person name="Varga T."/>
            <person name="Krizsan K."/>
            <person name="Foldi C."/>
            <person name="Dima B."/>
            <person name="Sanchez-Garcia M."/>
            <person name="Sanchez-Ramirez S."/>
            <person name="Szollosi G.J."/>
            <person name="Szarkandi J.G."/>
            <person name="Papp V."/>
            <person name="Albert L."/>
            <person name="Andreopoulos W."/>
            <person name="Angelini C."/>
            <person name="Antonin V."/>
            <person name="Barry K.W."/>
            <person name="Bougher N.L."/>
            <person name="Buchanan P."/>
            <person name="Buyck B."/>
            <person name="Bense V."/>
            <person name="Catcheside P."/>
            <person name="Chovatia M."/>
            <person name="Cooper J."/>
            <person name="Damon W."/>
            <person name="Desjardin D."/>
            <person name="Finy P."/>
            <person name="Geml J."/>
            <person name="Haridas S."/>
            <person name="Hughes K."/>
            <person name="Justo A."/>
            <person name="Karasinski D."/>
            <person name="Kautmanova I."/>
            <person name="Kiss B."/>
            <person name="Kocsube S."/>
            <person name="Kotiranta H."/>
            <person name="LaButti K.M."/>
            <person name="Lechner B.E."/>
            <person name="Liimatainen K."/>
            <person name="Lipzen A."/>
            <person name="Lukacs Z."/>
            <person name="Mihaltcheva S."/>
            <person name="Morgado L.N."/>
            <person name="Niskanen T."/>
            <person name="Noordeloos M.E."/>
            <person name="Ohm R.A."/>
            <person name="Ortiz-Santana B."/>
            <person name="Ovrebo C."/>
            <person name="Racz N."/>
            <person name="Riley R."/>
            <person name="Savchenko A."/>
            <person name="Shiryaev A."/>
            <person name="Soop K."/>
            <person name="Spirin V."/>
            <person name="Szebenyi C."/>
            <person name="Tomsovsky M."/>
            <person name="Tulloss R.E."/>
            <person name="Uehling J."/>
            <person name="Grigoriev I.V."/>
            <person name="Vagvolgyi C."/>
            <person name="Papp T."/>
            <person name="Martin F.M."/>
            <person name="Miettinen O."/>
            <person name="Hibbett D.S."/>
            <person name="Nagy L.G."/>
        </authorList>
    </citation>
    <scope>NUCLEOTIDE SEQUENCE [LARGE SCALE GENOMIC DNA]</scope>
    <source>
        <strain evidence="3 4">CBS 121175</strain>
    </source>
</reference>
<dbReference type="AlphaFoldDB" id="A0A5C3KUE0"/>
<comment type="similarity">
    <text evidence="1">Belongs to the lcsJ thioesterase family.</text>
</comment>
<sequence>MSSNESAQAASHIFSAAREHASQLTSNHDLGSIGLTVATWLRNANLGSTLVAVIKGLGLILLLLNCRALPFVWTVRMMRWEFARVWANRFERLKTIIHPPRVRGKLEDKYHESLIPLGEHPYEYISRYTSIATLDECDFFMHMSNSSYPKTIDAARAKVGSVMLPLFAKAGGWYPLAATHFHFICEIPILASFEVRTRVGAWDGKWLYVVSKFVLPPGVSKKALNKAKSKARRTDGDISALTSTDTSMAATGVSTPYPTVARPATGDHAGSTGEDSLKVVDKLLAQAQAEVLEQEKDEPDGYQVHTVAISRICFKVGRITVPPTVVLALHGMSSETVPGAEEPPHWDKVRDTFARLTMKDGKMPSTGTFSDAQALAKFLKGGWKDVTDDKLKWWDRAFDSVRQENNERLQKLRLLVGGLNAAEKVGWRM</sequence>
<dbReference type="PANTHER" id="PTHR12475:SF4">
    <property type="entry name" value="PROTEIN THEM6"/>
    <property type="match status" value="1"/>
</dbReference>
<evidence type="ECO:0000256" key="1">
    <source>
        <dbReference type="ARBA" id="ARBA00038476"/>
    </source>
</evidence>
<dbReference type="EMBL" id="ML210205">
    <property type="protein sequence ID" value="TFK24182.1"/>
    <property type="molecule type" value="Genomic_DNA"/>
</dbReference>
<dbReference type="Proteomes" id="UP000307440">
    <property type="component" value="Unassembled WGS sequence"/>
</dbReference>
<dbReference type="PANTHER" id="PTHR12475">
    <property type="match status" value="1"/>
</dbReference>
<feature type="region of interest" description="Disordered" evidence="2">
    <location>
        <begin position="252"/>
        <end position="272"/>
    </location>
</feature>
<dbReference type="SUPFAM" id="SSF54637">
    <property type="entry name" value="Thioesterase/thiol ester dehydrase-isomerase"/>
    <property type="match status" value="1"/>
</dbReference>
<evidence type="ECO:0000313" key="4">
    <source>
        <dbReference type="Proteomes" id="UP000307440"/>
    </source>
</evidence>
<evidence type="ECO:0000256" key="2">
    <source>
        <dbReference type="SAM" id="MobiDB-lite"/>
    </source>
</evidence>
<dbReference type="InterPro" id="IPR051490">
    <property type="entry name" value="THEM6_lcsJ_thioesterase"/>
</dbReference>
<dbReference type="Pfam" id="PF13279">
    <property type="entry name" value="4HBT_2"/>
    <property type="match status" value="1"/>
</dbReference>
<keyword evidence="4" id="KW-1185">Reference proteome</keyword>
<evidence type="ECO:0000313" key="3">
    <source>
        <dbReference type="EMBL" id="TFK24182.1"/>
    </source>
</evidence>
<organism evidence="3 4">
    <name type="scientific">Coprinopsis marcescibilis</name>
    <name type="common">Agaric fungus</name>
    <name type="synonym">Psathyrella marcescibilis</name>
    <dbReference type="NCBI Taxonomy" id="230819"/>
    <lineage>
        <taxon>Eukaryota</taxon>
        <taxon>Fungi</taxon>
        <taxon>Dikarya</taxon>
        <taxon>Basidiomycota</taxon>
        <taxon>Agaricomycotina</taxon>
        <taxon>Agaricomycetes</taxon>
        <taxon>Agaricomycetidae</taxon>
        <taxon>Agaricales</taxon>
        <taxon>Agaricineae</taxon>
        <taxon>Psathyrellaceae</taxon>
        <taxon>Coprinopsis</taxon>
    </lineage>
</organism>
<dbReference type="OrthoDB" id="265761at2759"/>
<evidence type="ECO:0008006" key="5">
    <source>
        <dbReference type="Google" id="ProtNLM"/>
    </source>
</evidence>
<accession>A0A5C3KUE0</accession>
<name>A0A5C3KUE0_COPMA</name>